<evidence type="ECO:0000256" key="6">
    <source>
        <dbReference type="ARBA" id="ARBA00022692"/>
    </source>
</evidence>
<keyword evidence="12" id="KW-0966">Cell projection</keyword>
<evidence type="ECO:0000256" key="11">
    <source>
        <dbReference type="SAM" id="SignalP"/>
    </source>
</evidence>
<keyword evidence="6" id="KW-0812">Transmembrane</keyword>
<dbReference type="Proteomes" id="UP000280507">
    <property type="component" value="Unassembled WGS sequence"/>
</dbReference>
<comment type="caution">
    <text evidence="12">The sequence shown here is derived from an EMBL/GenBank/DDBJ whole genome shotgun (WGS) entry which is preliminary data.</text>
</comment>
<dbReference type="EMBL" id="RIZG01000001">
    <property type="protein sequence ID" value="RNF52608.1"/>
    <property type="molecule type" value="Genomic_DNA"/>
</dbReference>
<evidence type="ECO:0000256" key="2">
    <source>
        <dbReference type="ARBA" id="ARBA00004162"/>
    </source>
</evidence>
<dbReference type="Pfam" id="PF03748">
    <property type="entry name" value="FliL"/>
    <property type="match status" value="1"/>
</dbReference>
<dbReference type="GO" id="GO:0005886">
    <property type="term" value="C:plasma membrane"/>
    <property type="evidence" value="ECO:0007669"/>
    <property type="project" value="UniProtKB-SubCell"/>
</dbReference>
<keyword evidence="12" id="KW-0969">Cilium</keyword>
<keyword evidence="7 10" id="KW-0283">Flagellar rotation</keyword>
<evidence type="ECO:0000256" key="1">
    <source>
        <dbReference type="ARBA" id="ARBA00002254"/>
    </source>
</evidence>
<keyword evidence="10" id="KW-0997">Cell inner membrane</keyword>
<sequence length="136" mass="15031">MSLIIPSHNKITLLVLLLTSLLSTAVYANTGKTAYVELTPDFVVNHLDDNGQLKYIKASITIRTDEAERVIILRNMPLIRDALVMFLSSRTSDQVIGALAREETRKEATVKVNDALKEETGQTPVADILFGSFVTQ</sequence>
<reference evidence="12 13" key="1">
    <citation type="journal article" date="2012" name="Int. J. Syst. Evol. Microbiol.">
        <title>Marinomonas hwangdonensis sp. nov., isolated from seawater.</title>
        <authorList>
            <person name="Jung Y.T."/>
            <person name="Oh T.K."/>
            <person name="Yoon J.H."/>
        </authorList>
    </citation>
    <scope>NUCLEOTIDE SEQUENCE [LARGE SCALE GENOMIC DNA]</scope>
    <source>
        <strain evidence="12 13">HDW-15</strain>
    </source>
</reference>
<evidence type="ECO:0000256" key="8">
    <source>
        <dbReference type="ARBA" id="ARBA00022989"/>
    </source>
</evidence>
<dbReference type="InterPro" id="IPR005503">
    <property type="entry name" value="FliL"/>
</dbReference>
<keyword evidence="12" id="KW-0282">Flagellum</keyword>
<proteinExistence type="inferred from homology"/>
<evidence type="ECO:0000256" key="3">
    <source>
        <dbReference type="ARBA" id="ARBA00008281"/>
    </source>
</evidence>
<keyword evidence="4" id="KW-1003">Cell membrane</keyword>
<organism evidence="12 13">
    <name type="scientific">Marinomonas hwangdonensis</name>
    <dbReference type="NCBI Taxonomy" id="1053647"/>
    <lineage>
        <taxon>Bacteria</taxon>
        <taxon>Pseudomonadati</taxon>
        <taxon>Pseudomonadota</taxon>
        <taxon>Gammaproteobacteria</taxon>
        <taxon>Oceanospirillales</taxon>
        <taxon>Oceanospirillaceae</taxon>
        <taxon>Marinomonas</taxon>
    </lineage>
</organism>
<protein>
    <recommendedName>
        <fullName evidence="10">Flagellar protein FliL</fullName>
    </recommendedName>
</protein>
<evidence type="ECO:0000256" key="7">
    <source>
        <dbReference type="ARBA" id="ARBA00022779"/>
    </source>
</evidence>
<comment type="similarity">
    <text evidence="3 10">Belongs to the FliL family.</text>
</comment>
<dbReference type="GO" id="GO:0006935">
    <property type="term" value="P:chemotaxis"/>
    <property type="evidence" value="ECO:0007669"/>
    <property type="project" value="UniProtKB-KW"/>
</dbReference>
<keyword evidence="9 10" id="KW-0472">Membrane</keyword>
<evidence type="ECO:0000256" key="9">
    <source>
        <dbReference type="ARBA" id="ARBA00023136"/>
    </source>
</evidence>
<feature type="chain" id="PRO_5018203908" description="Flagellar protein FliL" evidence="11">
    <location>
        <begin position="29"/>
        <end position="136"/>
    </location>
</feature>
<dbReference type="AlphaFoldDB" id="A0A3M8Q954"/>
<dbReference type="GO" id="GO:0009425">
    <property type="term" value="C:bacterial-type flagellum basal body"/>
    <property type="evidence" value="ECO:0007669"/>
    <property type="project" value="InterPro"/>
</dbReference>
<evidence type="ECO:0000256" key="10">
    <source>
        <dbReference type="RuleBase" id="RU364125"/>
    </source>
</evidence>
<feature type="signal peptide" evidence="11">
    <location>
        <begin position="1"/>
        <end position="28"/>
    </location>
</feature>
<name>A0A3M8Q954_9GAMM</name>
<keyword evidence="11" id="KW-0732">Signal</keyword>
<keyword evidence="8" id="KW-1133">Transmembrane helix</keyword>
<dbReference type="PANTHER" id="PTHR35091:SF2">
    <property type="entry name" value="FLAGELLAR PROTEIN FLIL"/>
    <property type="match status" value="1"/>
</dbReference>
<evidence type="ECO:0000256" key="4">
    <source>
        <dbReference type="ARBA" id="ARBA00022475"/>
    </source>
</evidence>
<gene>
    <name evidence="12" type="ORF">EBI00_00345</name>
</gene>
<accession>A0A3M8Q954</accession>
<evidence type="ECO:0000313" key="12">
    <source>
        <dbReference type="EMBL" id="RNF52608.1"/>
    </source>
</evidence>
<evidence type="ECO:0000256" key="5">
    <source>
        <dbReference type="ARBA" id="ARBA00022500"/>
    </source>
</evidence>
<dbReference type="RefSeq" id="WP_123093951.1">
    <property type="nucleotide sequence ID" value="NZ_RIZG01000001.1"/>
</dbReference>
<keyword evidence="13" id="KW-1185">Reference proteome</keyword>
<comment type="subcellular location">
    <subcellularLocation>
        <location evidence="10">Cell inner membrane</location>
    </subcellularLocation>
    <subcellularLocation>
        <location evidence="2">Cell membrane</location>
        <topology evidence="2">Single-pass membrane protein</topology>
    </subcellularLocation>
</comment>
<evidence type="ECO:0000313" key="13">
    <source>
        <dbReference type="Proteomes" id="UP000280507"/>
    </source>
</evidence>
<dbReference type="PANTHER" id="PTHR35091">
    <property type="entry name" value="FLAGELLAR PROTEIN FLIL"/>
    <property type="match status" value="1"/>
</dbReference>
<dbReference type="OrthoDB" id="7063251at2"/>
<dbReference type="GO" id="GO:0071978">
    <property type="term" value="P:bacterial-type flagellum-dependent swarming motility"/>
    <property type="evidence" value="ECO:0007669"/>
    <property type="project" value="TreeGrafter"/>
</dbReference>
<comment type="function">
    <text evidence="1 10">Controls the rotational direction of flagella during chemotaxis.</text>
</comment>
<keyword evidence="5 10" id="KW-0145">Chemotaxis</keyword>